<feature type="compositionally biased region" description="Basic and acidic residues" evidence="1">
    <location>
        <begin position="79"/>
        <end position="90"/>
    </location>
</feature>
<keyword evidence="3" id="KW-1185">Reference proteome</keyword>
<gene>
    <name evidence="2" type="ORF">NDU88_004978</name>
</gene>
<accession>A0AAV7VII8</accession>
<evidence type="ECO:0000313" key="2">
    <source>
        <dbReference type="EMBL" id="KAJ1201163.1"/>
    </source>
</evidence>
<comment type="caution">
    <text evidence="2">The sequence shown here is derived from an EMBL/GenBank/DDBJ whole genome shotgun (WGS) entry which is preliminary data.</text>
</comment>
<evidence type="ECO:0000313" key="3">
    <source>
        <dbReference type="Proteomes" id="UP001066276"/>
    </source>
</evidence>
<proteinExistence type="predicted"/>
<reference evidence="2" key="1">
    <citation type="journal article" date="2022" name="bioRxiv">
        <title>Sequencing and chromosome-scale assembly of the giantPleurodeles waltlgenome.</title>
        <authorList>
            <person name="Brown T."/>
            <person name="Elewa A."/>
            <person name="Iarovenko S."/>
            <person name="Subramanian E."/>
            <person name="Araus A.J."/>
            <person name="Petzold A."/>
            <person name="Susuki M."/>
            <person name="Suzuki K.-i.T."/>
            <person name="Hayashi T."/>
            <person name="Toyoda A."/>
            <person name="Oliveira C."/>
            <person name="Osipova E."/>
            <person name="Leigh N.D."/>
            <person name="Simon A."/>
            <person name="Yun M.H."/>
        </authorList>
    </citation>
    <scope>NUCLEOTIDE SEQUENCE</scope>
    <source>
        <strain evidence="2">20211129_DDA</strain>
        <tissue evidence="2">Liver</tissue>
    </source>
</reference>
<evidence type="ECO:0000256" key="1">
    <source>
        <dbReference type="SAM" id="MobiDB-lite"/>
    </source>
</evidence>
<sequence length="90" mass="9886">MTVNLDKGGSLSRKYQKRIDSVGKVPKELTHFLFLTGAANAVAKTEEGCEIQKPTTTTKIKAKRSAKNATKSKISSKKRSAEKGELRIHN</sequence>
<dbReference type="EMBL" id="JANPWB010000003">
    <property type="protein sequence ID" value="KAJ1201163.1"/>
    <property type="molecule type" value="Genomic_DNA"/>
</dbReference>
<organism evidence="2 3">
    <name type="scientific">Pleurodeles waltl</name>
    <name type="common">Iberian ribbed newt</name>
    <dbReference type="NCBI Taxonomy" id="8319"/>
    <lineage>
        <taxon>Eukaryota</taxon>
        <taxon>Metazoa</taxon>
        <taxon>Chordata</taxon>
        <taxon>Craniata</taxon>
        <taxon>Vertebrata</taxon>
        <taxon>Euteleostomi</taxon>
        <taxon>Amphibia</taxon>
        <taxon>Batrachia</taxon>
        <taxon>Caudata</taxon>
        <taxon>Salamandroidea</taxon>
        <taxon>Salamandridae</taxon>
        <taxon>Pleurodelinae</taxon>
        <taxon>Pleurodeles</taxon>
    </lineage>
</organism>
<name>A0AAV7VII8_PLEWA</name>
<dbReference type="Proteomes" id="UP001066276">
    <property type="component" value="Chromosome 2_1"/>
</dbReference>
<dbReference type="AlphaFoldDB" id="A0AAV7VII8"/>
<protein>
    <submittedName>
        <fullName evidence="2">Uncharacterized protein</fullName>
    </submittedName>
</protein>
<feature type="region of interest" description="Disordered" evidence="1">
    <location>
        <begin position="55"/>
        <end position="90"/>
    </location>
</feature>